<keyword evidence="3" id="KW-0732">Signal</keyword>
<accession>A0AAN8PL41</accession>
<evidence type="ECO:0000256" key="2">
    <source>
        <dbReference type="SAM" id="Phobius"/>
    </source>
</evidence>
<feature type="region of interest" description="Disordered" evidence="1">
    <location>
        <begin position="210"/>
        <end position="230"/>
    </location>
</feature>
<gene>
    <name evidence="4" type="ORF">SNE40_017219</name>
</gene>
<comment type="caution">
    <text evidence="4">The sequence shown here is derived from an EMBL/GenBank/DDBJ whole genome shotgun (WGS) entry which is preliminary data.</text>
</comment>
<name>A0AAN8PL41_PATCE</name>
<protein>
    <submittedName>
        <fullName evidence="4">Uncharacterized protein</fullName>
    </submittedName>
</protein>
<sequence>MNSVFVLILLGYITEFQAELCKERSKYGDSTYLYCSNECCGTTYYKYCCRSSSTYYNDYAASSATIYGAVFGTIAGVLILSLIICVCCTSFKKRTAGRVVAINPPSNVVAISNGQQSTITYNNPAGVGQPPQLYTYSNPACPPQAPTHFPPTLQPNPTFVEPPPPYSSQLPGSVNSQPNDASRPPRTRTNKGVAGSVLLRLGIMGINGMLSAPSEDIHGDQELSETLNVE</sequence>
<keyword evidence="2" id="KW-0812">Transmembrane</keyword>
<proteinExistence type="predicted"/>
<keyword evidence="2" id="KW-0472">Membrane</keyword>
<evidence type="ECO:0000256" key="3">
    <source>
        <dbReference type="SAM" id="SignalP"/>
    </source>
</evidence>
<evidence type="ECO:0000313" key="4">
    <source>
        <dbReference type="EMBL" id="KAK6173831.1"/>
    </source>
</evidence>
<dbReference type="AlphaFoldDB" id="A0AAN8PL41"/>
<feature type="compositionally biased region" description="Polar residues" evidence="1">
    <location>
        <begin position="167"/>
        <end position="180"/>
    </location>
</feature>
<dbReference type="EMBL" id="JAZGQO010000011">
    <property type="protein sequence ID" value="KAK6173831.1"/>
    <property type="molecule type" value="Genomic_DNA"/>
</dbReference>
<reference evidence="4 5" key="1">
    <citation type="submission" date="2024-01" db="EMBL/GenBank/DDBJ databases">
        <title>The genome of the rayed Mediterranean limpet Patella caerulea (Linnaeus, 1758).</title>
        <authorList>
            <person name="Anh-Thu Weber A."/>
            <person name="Halstead-Nussloch G."/>
        </authorList>
    </citation>
    <scope>NUCLEOTIDE SEQUENCE [LARGE SCALE GENOMIC DNA]</scope>
    <source>
        <strain evidence="4">AATW-2023a</strain>
        <tissue evidence="4">Whole specimen</tissue>
    </source>
</reference>
<keyword evidence="2" id="KW-1133">Transmembrane helix</keyword>
<feature type="transmembrane region" description="Helical" evidence="2">
    <location>
        <begin position="66"/>
        <end position="88"/>
    </location>
</feature>
<evidence type="ECO:0000256" key="1">
    <source>
        <dbReference type="SAM" id="MobiDB-lite"/>
    </source>
</evidence>
<feature type="region of interest" description="Disordered" evidence="1">
    <location>
        <begin position="136"/>
        <end position="193"/>
    </location>
</feature>
<evidence type="ECO:0000313" key="5">
    <source>
        <dbReference type="Proteomes" id="UP001347796"/>
    </source>
</evidence>
<organism evidence="4 5">
    <name type="scientific">Patella caerulea</name>
    <name type="common">Rayed Mediterranean limpet</name>
    <dbReference type="NCBI Taxonomy" id="87958"/>
    <lineage>
        <taxon>Eukaryota</taxon>
        <taxon>Metazoa</taxon>
        <taxon>Spiralia</taxon>
        <taxon>Lophotrochozoa</taxon>
        <taxon>Mollusca</taxon>
        <taxon>Gastropoda</taxon>
        <taxon>Patellogastropoda</taxon>
        <taxon>Patelloidea</taxon>
        <taxon>Patellidae</taxon>
        <taxon>Patella</taxon>
    </lineage>
</organism>
<feature type="chain" id="PRO_5042976253" evidence="3">
    <location>
        <begin position="19"/>
        <end position="230"/>
    </location>
</feature>
<dbReference type="Proteomes" id="UP001347796">
    <property type="component" value="Unassembled WGS sequence"/>
</dbReference>
<feature type="signal peptide" evidence="3">
    <location>
        <begin position="1"/>
        <end position="18"/>
    </location>
</feature>
<feature type="compositionally biased region" description="Pro residues" evidence="1">
    <location>
        <begin position="140"/>
        <end position="166"/>
    </location>
</feature>
<keyword evidence="5" id="KW-1185">Reference proteome</keyword>